<dbReference type="VEuPathDB" id="MicrosporidiaDB:EDEG_00175"/>
<dbReference type="EMBL" id="AFBI03000002">
    <property type="protein sequence ID" value="EJW03687.1"/>
    <property type="molecule type" value="Genomic_DNA"/>
</dbReference>
<evidence type="ECO:0000313" key="1">
    <source>
        <dbReference type="EMBL" id="EJW03687.1"/>
    </source>
</evidence>
<accession>J9DQT8</accession>
<protein>
    <submittedName>
        <fullName evidence="1">Uncharacterized protein</fullName>
    </submittedName>
</protein>
<comment type="caution">
    <text evidence="1">The sequence shown here is derived from an EMBL/GenBank/DDBJ whole genome shotgun (WGS) entry which is preliminary data.</text>
</comment>
<sequence>MASSYFNFLHSNFLNDFLCTYEFVFVIMKIINLKHNSFKSIDVGYIFGKSEQQPTRENMITRYTVNNNLFILNEFSTSIYPLYAKKSDLLSKLNTYMINSNIPLSSLSIAKFHIYCKINGMDDTCLLFCSQSLEHFS</sequence>
<evidence type="ECO:0000313" key="2">
    <source>
        <dbReference type="Proteomes" id="UP000003163"/>
    </source>
</evidence>
<dbReference type="InParanoid" id="J9DQT8"/>
<dbReference type="HOGENOM" id="CLU_1865089_0_0_1"/>
<gene>
    <name evidence="1" type="ORF">EDEG_00175</name>
</gene>
<reference evidence="2" key="2">
    <citation type="submission" date="2015-07" db="EMBL/GenBank/DDBJ databases">
        <title>Contrasting host-pathogen interactions and genome evolution in two generalist and specialist microsporidian pathogens of mosquitoes.</title>
        <authorList>
            <consortium name="The Broad Institute Genomics Platform"/>
            <consortium name="The Broad Institute Genome Sequencing Center for Infectious Disease"/>
            <person name="Cuomo C.A."/>
            <person name="Sanscrainte N.D."/>
            <person name="Goldberg J.M."/>
            <person name="Heiman D."/>
            <person name="Young S."/>
            <person name="Zeng Q."/>
            <person name="Becnel J.J."/>
            <person name="Birren B.W."/>
        </authorList>
    </citation>
    <scope>NUCLEOTIDE SEQUENCE [LARGE SCALE GENOMIC DNA]</scope>
    <source>
        <strain evidence="2">USNM 41457</strain>
    </source>
</reference>
<organism evidence="1 2">
    <name type="scientific">Edhazardia aedis (strain USNM 41457)</name>
    <name type="common">Microsporidian parasite</name>
    <dbReference type="NCBI Taxonomy" id="1003232"/>
    <lineage>
        <taxon>Eukaryota</taxon>
        <taxon>Fungi</taxon>
        <taxon>Fungi incertae sedis</taxon>
        <taxon>Microsporidia</taxon>
        <taxon>Edhazardia</taxon>
    </lineage>
</organism>
<proteinExistence type="predicted"/>
<dbReference type="Proteomes" id="UP000003163">
    <property type="component" value="Unassembled WGS sequence"/>
</dbReference>
<dbReference type="AlphaFoldDB" id="J9DQT8"/>
<name>J9DQT8_EDHAE</name>
<keyword evidence="2" id="KW-1185">Reference proteome</keyword>
<reference evidence="1 2" key="1">
    <citation type="submission" date="2011-08" db="EMBL/GenBank/DDBJ databases">
        <authorList>
            <person name="Liu Z.J."/>
            <person name="Shi F.L."/>
            <person name="Lu J.Q."/>
            <person name="Li M."/>
            <person name="Wang Z.L."/>
        </authorList>
    </citation>
    <scope>NUCLEOTIDE SEQUENCE [LARGE SCALE GENOMIC DNA]</scope>
    <source>
        <strain evidence="1 2">USNM 41457</strain>
    </source>
</reference>